<protein>
    <submittedName>
        <fullName evidence="3">Uncharacterized protein</fullName>
    </submittedName>
</protein>
<feature type="coiled-coil region" evidence="1">
    <location>
        <begin position="117"/>
        <end position="225"/>
    </location>
</feature>
<sequence>MHNENELSMCLSPSTISSRLAELKARREASKKLADNEDTRTICSLAIDEQACILAKKDSPSTELKQRVSKITPPGNGDVTQANLSKAEDDYLVGDNSKVDSLETECPAKQKAEKERQIRAKAEIEIILEEIQKLEVQERNRIEIYYEKLKKAEKQMEEAKLFCSELAVENIEIEKLIVVAEEDVQLAKKRLEDLNKKFSNIKTDLRTAQSLVNETEKTIAELRAADQDAVHKHKKAIDTLIISKTRLEPSLSHPNNPFEDVLGLSASSKLSAKPDCAVASSEDQPKHPSASISTDVSKGHPNLAASLVFSPRCSSETYGVIIEGLPTTKFVLSRLIAILWQGAIHSVRYEEGSTWAHATFLRAEDCEKYLNDTKNGIPWPDDPARIIVTRPRNLESGELEAIKYMANKGMTRCVRALRVSEEWSSVALARLAKKNGRHFERLTNGHIETGERIVDWRFMKISDAVMFMSELSKDDRFQKCDISFARDPCTYANGVHTGWF</sequence>
<evidence type="ECO:0000313" key="3">
    <source>
        <dbReference type="EMBL" id="KIW02476.1"/>
    </source>
</evidence>
<dbReference type="OrthoDB" id="422086at2759"/>
<dbReference type="InParanoid" id="A0A0D1XJK3"/>
<dbReference type="HOGENOM" id="CLU_545367_0_0_1"/>
<gene>
    <name evidence="3" type="ORF">PV09_06281</name>
</gene>
<evidence type="ECO:0000256" key="1">
    <source>
        <dbReference type="SAM" id="Coils"/>
    </source>
</evidence>
<dbReference type="EMBL" id="KN847549">
    <property type="protein sequence ID" value="KIW02476.1"/>
    <property type="molecule type" value="Genomic_DNA"/>
</dbReference>
<feature type="region of interest" description="Disordered" evidence="2">
    <location>
        <begin position="278"/>
        <end position="297"/>
    </location>
</feature>
<evidence type="ECO:0000256" key="2">
    <source>
        <dbReference type="SAM" id="MobiDB-lite"/>
    </source>
</evidence>
<evidence type="ECO:0000313" key="4">
    <source>
        <dbReference type="Proteomes" id="UP000053259"/>
    </source>
</evidence>
<dbReference type="VEuPathDB" id="FungiDB:PV09_06281"/>
<name>A0A0D1XJK3_9PEZI</name>
<reference evidence="3 4" key="1">
    <citation type="submission" date="2015-01" db="EMBL/GenBank/DDBJ databases">
        <title>The Genome Sequence of Ochroconis gallopava CBS43764.</title>
        <authorList>
            <consortium name="The Broad Institute Genomics Platform"/>
            <person name="Cuomo C."/>
            <person name="de Hoog S."/>
            <person name="Gorbushina A."/>
            <person name="Stielow B."/>
            <person name="Teixiera M."/>
            <person name="Abouelleil A."/>
            <person name="Chapman S.B."/>
            <person name="Priest M."/>
            <person name="Young S.K."/>
            <person name="Wortman J."/>
            <person name="Nusbaum C."/>
            <person name="Birren B."/>
        </authorList>
    </citation>
    <scope>NUCLEOTIDE SEQUENCE [LARGE SCALE GENOMIC DNA]</scope>
    <source>
        <strain evidence="3 4">CBS 43764</strain>
    </source>
</reference>
<dbReference type="Proteomes" id="UP000053259">
    <property type="component" value="Unassembled WGS sequence"/>
</dbReference>
<accession>A0A0D1XJK3</accession>
<keyword evidence="1" id="KW-0175">Coiled coil</keyword>
<dbReference type="STRING" id="253628.A0A0D1XJK3"/>
<dbReference type="GeneID" id="27314254"/>
<proteinExistence type="predicted"/>
<dbReference type="AlphaFoldDB" id="A0A0D1XJK3"/>
<keyword evidence="4" id="KW-1185">Reference proteome</keyword>
<organism evidence="3 4">
    <name type="scientific">Verruconis gallopava</name>
    <dbReference type="NCBI Taxonomy" id="253628"/>
    <lineage>
        <taxon>Eukaryota</taxon>
        <taxon>Fungi</taxon>
        <taxon>Dikarya</taxon>
        <taxon>Ascomycota</taxon>
        <taxon>Pezizomycotina</taxon>
        <taxon>Dothideomycetes</taxon>
        <taxon>Pleosporomycetidae</taxon>
        <taxon>Venturiales</taxon>
        <taxon>Sympoventuriaceae</taxon>
        <taxon>Verruconis</taxon>
    </lineage>
</organism>
<dbReference type="RefSeq" id="XP_016212345.1">
    <property type="nucleotide sequence ID" value="XM_016359897.1"/>
</dbReference>